<keyword evidence="3" id="KW-1185">Reference proteome</keyword>
<comment type="caution">
    <text evidence="2">The sequence shown here is derived from an EMBL/GenBank/DDBJ whole genome shotgun (WGS) entry which is preliminary data.</text>
</comment>
<sequence>MTVTSPRLARVTPENVSAACRLAVRRDQEHLVAPVAHSLAEAYASPDTAWPRLVYDGDQLVAFVMGGFDPENEISLFRCGVWRLNVGAEFQGRGYGRFAVDELLAEARRRGQRRVTVMWETGPGSPEPFYLRMGFRPTGEVFAGEVVGELFLDDA</sequence>
<organism evidence="2 3">
    <name type="scientific">Streptomyces chisholmiae</name>
    <dbReference type="NCBI Taxonomy" id="3075540"/>
    <lineage>
        <taxon>Bacteria</taxon>
        <taxon>Bacillati</taxon>
        <taxon>Actinomycetota</taxon>
        <taxon>Actinomycetes</taxon>
        <taxon>Kitasatosporales</taxon>
        <taxon>Streptomycetaceae</taxon>
        <taxon>Streptomyces</taxon>
    </lineage>
</organism>
<evidence type="ECO:0000259" key="1">
    <source>
        <dbReference type="PROSITE" id="PS51186"/>
    </source>
</evidence>
<dbReference type="InterPro" id="IPR000182">
    <property type="entry name" value="GNAT_dom"/>
</dbReference>
<name>A0ABU2K148_9ACTN</name>
<gene>
    <name evidence="2" type="ORF">RM844_29855</name>
</gene>
<accession>A0ABU2K148</accession>
<feature type="domain" description="N-acetyltransferase" evidence="1">
    <location>
        <begin position="6"/>
        <end position="153"/>
    </location>
</feature>
<dbReference type="CDD" id="cd04301">
    <property type="entry name" value="NAT_SF"/>
    <property type="match status" value="1"/>
</dbReference>
<dbReference type="RefSeq" id="WP_311670550.1">
    <property type="nucleotide sequence ID" value="NZ_JAVREO010000028.1"/>
</dbReference>
<protein>
    <submittedName>
        <fullName evidence="2">GNAT family N-acetyltransferase</fullName>
    </submittedName>
</protein>
<dbReference type="InterPro" id="IPR016181">
    <property type="entry name" value="Acyl_CoA_acyltransferase"/>
</dbReference>
<evidence type="ECO:0000313" key="3">
    <source>
        <dbReference type="Proteomes" id="UP001183410"/>
    </source>
</evidence>
<reference evidence="3" key="1">
    <citation type="submission" date="2023-07" db="EMBL/GenBank/DDBJ databases">
        <title>30 novel species of actinomycetes from the DSMZ collection.</title>
        <authorList>
            <person name="Nouioui I."/>
        </authorList>
    </citation>
    <scope>NUCLEOTIDE SEQUENCE [LARGE SCALE GENOMIC DNA]</scope>
    <source>
        <strain evidence="3">DSM 44915</strain>
    </source>
</reference>
<proteinExistence type="predicted"/>
<evidence type="ECO:0000313" key="2">
    <source>
        <dbReference type="EMBL" id="MDT0270484.1"/>
    </source>
</evidence>
<dbReference type="EMBL" id="JAVREO010000028">
    <property type="protein sequence ID" value="MDT0270484.1"/>
    <property type="molecule type" value="Genomic_DNA"/>
</dbReference>
<dbReference type="Gene3D" id="3.40.630.30">
    <property type="match status" value="1"/>
</dbReference>
<dbReference type="Proteomes" id="UP001183410">
    <property type="component" value="Unassembled WGS sequence"/>
</dbReference>
<dbReference type="PROSITE" id="PS51186">
    <property type="entry name" value="GNAT"/>
    <property type="match status" value="1"/>
</dbReference>
<dbReference type="SUPFAM" id="SSF55729">
    <property type="entry name" value="Acyl-CoA N-acyltransferases (Nat)"/>
    <property type="match status" value="1"/>
</dbReference>
<dbReference type="Pfam" id="PF00583">
    <property type="entry name" value="Acetyltransf_1"/>
    <property type="match status" value="1"/>
</dbReference>